<keyword evidence="8" id="KW-1185">Reference proteome</keyword>
<name>A0A8H6WKJ1_9AGAR</name>
<dbReference type="Gene3D" id="3.90.180.10">
    <property type="entry name" value="Medium-chain alcohol dehydrogenases, catalytic domain"/>
    <property type="match status" value="1"/>
</dbReference>
<dbReference type="CDD" id="cd05283">
    <property type="entry name" value="CAD1"/>
    <property type="match status" value="1"/>
</dbReference>
<evidence type="ECO:0000256" key="4">
    <source>
        <dbReference type="ARBA" id="ARBA00023002"/>
    </source>
</evidence>
<dbReference type="SUPFAM" id="SSF51735">
    <property type="entry name" value="NAD(P)-binding Rossmann-fold domains"/>
    <property type="match status" value="1"/>
</dbReference>
<proteinExistence type="inferred from homology"/>
<comment type="caution">
    <text evidence="7">The sequence shown here is derived from an EMBL/GenBank/DDBJ whole genome shotgun (WGS) entry which is preliminary data.</text>
</comment>
<feature type="domain" description="Enoyl reductase (ER)" evidence="6">
    <location>
        <begin position="26"/>
        <end position="346"/>
    </location>
</feature>
<dbReference type="InterPro" id="IPR002328">
    <property type="entry name" value="ADH_Zn_CS"/>
</dbReference>
<dbReference type="PROSITE" id="PS00059">
    <property type="entry name" value="ADH_ZINC"/>
    <property type="match status" value="1"/>
</dbReference>
<evidence type="ECO:0000313" key="7">
    <source>
        <dbReference type="EMBL" id="KAF7315789.1"/>
    </source>
</evidence>
<dbReference type="SMART" id="SM00829">
    <property type="entry name" value="PKS_ER"/>
    <property type="match status" value="1"/>
</dbReference>
<comment type="similarity">
    <text evidence="5">Belongs to the zinc-containing alcohol dehydrogenase family.</text>
</comment>
<keyword evidence="4" id="KW-0560">Oxidoreductase</keyword>
<dbReference type="AlphaFoldDB" id="A0A8H6WKJ1"/>
<dbReference type="OrthoDB" id="1879366at2759"/>
<evidence type="ECO:0000313" key="8">
    <source>
        <dbReference type="Proteomes" id="UP000636479"/>
    </source>
</evidence>
<dbReference type="PANTHER" id="PTHR42683">
    <property type="entry name" value="ALDEHYDE REDUCTASE"/>
    <property type="match status" value="1"/>
</dbReference>
<dbReference type="InterPro" id="IPR020843">
    <property type="entry name" value="ER"/>
</dbReference>
<dbReference type="SUPFAM" id="SSF50129">
    <property type="entry name" value="GroES-like"/>
    <property type="match status" value="1"/>
</dbReference>
<comment type="cofactor">
    <cofactor evidence="1 5">
        <name>Zn(2+)</name>
        <dbReference type="ChEBI" id="CHEBI:29105"/>
    </cofactor>
</comment>
<dbReference type="InterPro" id="IPR011032">
    <property type="entry name" value="GroES-like_sf"/>
</dbReference>
<evidence type="ECO:0000256" key="3">
    <source>
        <dbReference type="ARBA" id="ARBA00022833"/>
    </source>
</evidence>
<dbReference type="GO" id="GO:0008270">
    <property type="term" value="F:zinc ion binding"/>
    <property type="evidence" value="ECO:0007669"/>
    <property type="project" value="InterPro"/>
</dbReference>
<keyword evidence="3 5" id="KW-0862">Zinc</keyword>
<dbReference type="Proteomes" id="UP000636479">
    <property type="component" value="Unassembled WGS sequence"/>
</dbReference>
<dbReference type="RefSeq" id="XP_037225812.1">
    <property type="nucleotide sequence ID" value="XM_037357902.1"/>
</dbReference>
<keyword evidence="2 5" id="KW-0479">Metal-binding</keyword>
<dbReference type="Gene3D" id="3.40.50.720">
    <property type="entry name" value="NAD(P)-binding Rossmann-like Domain"/>
    <property type="match status" value="1"/>
</dbReference>
<reference evidence="7" key="1">
    <citation type="submission" date="2020-05" db="EMBL/GenBank/DDBJ databases">
        <title>Mycena genomes resolve the evolution of fungal bioluminescence.</title>
        <authorList>
            <person name="Tsai I.J."/>
        </authorList>
    </citation>
    <scope>NUCLEOTIDE SEQUENCE</scope>
    <source>
        <strain evidence="7">171206Taipei</strain>
    </source>
</reference>
<dbReference type="Pfam" id="PF00107">
    <property type="entry name" value="ADH_zinc_N"/>
    <property type="match status" value="1"/>
</dbReference>
<protein>
    <submittedName>
        <fullName evidence="7">NAD(P)-dependent alcohol dehydrogenase protein</fullName>
    </submittedName>
</protein>
<dbReference type="Pfam" id="PF08240">
    <property type="entry name" value="ADH_N"/>
    <property type="match status" value="1"/>
</dbReference>
<evidence type="ECO:0000256" key="2">
    <source>
        <dbReference type="ARBA" id="ARBA00022723"/>
    </source>
</evidence>
<gene>
    <name evidence="7" type="ORF">MIND_00095000</name>
</gene>
<dbReference type="InterPro" id="IPR047109">
    <property type="entry name" value="CAD-like"/>
</dbReference>
<dbReference type="InterPro" id="IPR013149">
    <property type="entry name" value="ADH-like_C"/>
</dbReference>
<dbReference type="InterPro" id="IPR013154">
    <property type="entry name" value="ADH-like_N"/>
</dbReference>
<dbReference type="InterPro" id="IPR036291">
    <property type="entry name" value="NAD(P)-bd_dom_sf"/>
</dbReference>
<evidence type="ECO:0000259" key="6">
    <source>
        <dbReference type="SMART" id="SM00829"/>
    </source>
</evidence>
<organism evidence="7 8">
    <name type="scientific">Mycena indigotica</name>
    <dbReference type="NCBI Taxonomy" id="2126181"/>
    <lineage>
        <taxon>Eukaryota</taxon>
        <taxon>Fungi</taxon>
        <taxon>Dikarya</taxon>
        <taxon>Basidiomycota</taxon>
        <taxon>Agaricomycotina</taxon>
        <taxon>Agaricomycetes</taxon>
        <taxon>Agaricomycetidae</taxon>
        <taxon>Agaricales</taxon>
        <taxon>Marasmiineae</taxon>
        <taxon>Mycenaceae</taxon>
        <taxon>Mycena</taxon>
    </lineage>
</organism>
<evidence type="ECO:0000256" key="5">
    <source>
        <dbReference type="RuleBase" id="RU361277"/>
    </source>
</evidence>
<dbReference type="EMBL" id="JACAZF010000001">
    <property type="protein sequence ID" value="KAF7315789.1"/>
    <property type="molecule type" value="Genomic_DNA"/>
</dbReference>
<accession>A0A8H6WKJ1</accession>
<dbReference type="FunFam" id="3.40.50.720:FF:000022">
    <property type="entry name" value="Cinnamyl alcohol dehydrogenase"/>
    <property type="match status" value="1"/>
</dbReference>
<dbReference type="GO" id="GO:0016616">
    <property type="term" value="F:oxidoreductase activity, acting on the CH-OH group of donors, NAD or NADP as acceptor"/>
    <property type="evidence" value="ECO:0007669"/>
    <property type="project" value="InterPro"/>
</dbReference>
<dbReference type="GeneID" id="59340418"/>
<sequence>MTPTADPRTLNNPTKTMSVEATVFRGSRDEGIVQGTTVLEAPTGAQVLVRITHSGICGTDEHYKHKNMVLGHEGVGIVEQIGQGVLELAVGDVVGWGFIHKTCGRCEQCLTGQDNYCRAGVEMYGRSNFHQGSFGSHAVWDESYVFKVPAGLAPEYAAPLMCGGATVFQVIEDFNIRPTDRVGVIALGGLGHMAVQFLAKMGADVVVFSSTDAKREEAFGLGAKEFYATKGVEKFEGMKPLDHLLVTTSFIPDWKPYIAIMKPKGAIYPLTVDSSNLVLPMIPVLMGGLTIQGSLVAGRAIHKRMLDFAARNDIRPMIQKFPFTKAGIEEGMQMLREGKVRYRAVLVAYKAAL</sequence>
<evidence type="ECO:0000256" key="1">
    <source>
        <dbReference type="ARBA" id="ARBA00001947"/>
    </source>
</evidence>